<dbReference type="Proteomes" id="UP000044625">
    <property type="component" value="Unassembled WGS sequence"/>
</dbReference>
<gene>
    <name evidence="5" type="ORF">ERS008529_02540</name>
    <name evidence="6" type="ORF">ERS137968_03625</name>
</gene>
<evidence type="ECO:0000313" key="7">
    <source>
        <dbReference type="Proteomes" id="UP000044625"/>
    </source>
</evidence>
<evidence type="ECO:0000256" key="4">
    <source>
        <dbReference type="ARBA" id="ARBA00023163"/>
    </source>
</evidence>
<dbReference type="EMBL" id="CWJL01000022">
    <property type="protein sequence ID" value="CRY68512.1"/>
    <property type="molecule type" value="Genomic_DNA"/>
</dbReference>
<dbReference type="GO" id="GO:0060567">
    <property type="term" value="P:negative regulation of termination of DNA-templated transcription"/>
    <property type="evidence" value="ECO:0007669"/>
    <property type="project" value="InterPro"/>
</dbReference>
<organism evidence="5 8">
    <name type="scientific">Yersinia pekkanenii</name>
    <dbReference type="NCBI Taxonomy" id="1288385"/>
    <lineage>
        <taxon>Bacteria</taxon>
        <taxon>Pseudomonadati</taxon>
        <taxon>Pseudomonadota</taxon>
        <taxon>Gammaproteobacteria</taxon>
        <taxon>Enterobacterales</taxon>
        <taxon>Yersiniaceae</taxon>
        <taxon>Yersinia</taxon>
    </lineage>
</organism>
<keyword evidence="4" id="KW-0804">Transcription</keyword>
<dbReference type="Pfam" id="PF06530">
    <property type="entry name" value="Phage_antitermQ"/>
    <property type="match status" value="1"/>
</dbReference>
<protein>
    <submittedName>
        <fullName evidence="5">Phage antitermination protein Q</fullName>
    </submittedName>
</protein>
<keyword evidence="7" id="KW-1185">Reference proteome</keyword>
<reference evidence="5" key="3">
    <citation type="submission" date="2015-03" db="EMBL/GenBank/DDBJ databases">
        <authorList>
            <person name="Murphy D."/>
        </authorList>
    </citation>
    <scope>NUCLEOTIDE SEQUENCE [LARGE SCALE GENOMIC DNA]</scope>
    <source>
        <strain evidence="5">A125KOH2</strain>
    </source>
</reference>
<reference evidence="6 7" key="1">
    <citation type="submission" date="2015-03" db="EMBL/GenBank/DDBJ databases">
        <authorList>
            <consortium name="Pathogen Informatics"/>
            <person name="Murphy D."/>
        </authorList>
    </citation>
    <scope>NUCLEOTIDE SEQUENCE [LARGE SCALE GENOMIC DNA]</scope>
    <source>
        <strain evidence="6">Type strain: CIP110230</strain>
        <strain evidence="7">type strain: CIP110230</strain>
    </source>
</reference>
<comment type="similarity">
    <text evidence="1">Belongs to the phage antitermination Q type 1 family.</text>
</comment>
<evidence type="ECO:0000256" key="3">
    <source>
        <dbReference type="ARBA" id="ARBA00023125"/>
    </source>
</evidence>
<proteinExistence type="inferred from homology"/>
<accession>A0A0T9Q3D8</accession>
<keyword evidence="3" id="KW-0238">DNA-binding</keyword>
<sequence>MRDLSLVLARWGVWARDNSGTDYSSIAAGFKGLLPVTASRKESCCDDDGLLVDAAVGRLKKVAREEDYDLIVQHYKKGISKSAIARHQKCSEGKVRLKLMIAETFVDACLLMAGVKLEMDEWTTKYNSGKTE</sequence>
<keyword evidence="2" id="KW-0805">Transcription regulation</keyword>
<dbReference type="InterPro" id="IPR010534">
    <property type="entry name" value="Phage_933W_GpQ"/>
</dbReference>
<evidence type="ECO:0000313" key="5">
    <source>
        <dbReference type="EMBL" id="CNH94197.1"/>
    </source>
</evidence>
<name>A0A0T9Q3D8_9GAMM</name>
<dbReference type="RefSeq" id="WP_049613582.1">
    <property type="nucleotide sequence ID" value="NZ_CAWMMU010000022.1"/>
</dbReference>
<dbReference type="Proteomes" id="UP000045840">
    <property type="component" value="Unassembled WGS sequence"/>
</dbReference>
<evidence type="ECO:0000256" key="1">
    <source>
        <dbReference type="ARBA" id="ARBA00010234"/>
    </source>
</evidence>
<dbReference type="OrthoDB" id="6432617at2"/>
<dbReference type="GO" id="GO:0003677">
    <property type="term" value="F:DNA binding"/>
    <property type="evidence" value="ECO:0007669"/>
    <property type="project" value="UniProtKB-KW"/>
</dbReference>
<evidence type="ECO:0000313" key="6">
    <source>
        <dbReference type="EMBL" id="CRY68512.1"/>
    </source>
</evidence>
<reference evidence="8" key="2">
    <citation type="submission" date="2015-03" db="EMBL/GenBank/DDBJ databases">
        <authorList>
            <consortium name="Pathogen Informatics"/>
        </authorList>
    </citation>
    <scope>NUCLEOTIDE SEQUENCE [LARGE SCALE GENOMIC DNA]</scope>
    <source>
        <strain evidence="8">A125KOH2</strain>
    </source>
</reference>
<dbReference type="AlphaFoldDB" id="A0A0T9Q3D8"/>
<dbReference type="EMBL" id="CQAZ01000021">
    <property type="protein sequence ID" value="CNH94197.1"/>
    <property type="molecule type" value="Genomic_DNA"/>
</dbReference>
<evidence type="ECO:0000313" key="8">
    <source>
        <dbReference type="Proteomes" id="UP000045840"/>
    </source>
</evidence>
<evidence type="ECO:0000256" key="2">
    <source>
        <dbReference type="ARBA" id="ARBA00023015"/>
    </source>
</evidence>